<sequence>MGGTGRPVGRTAALLALVVIAAVSLRGYLPAVDAPLKHEAAGGTASFLAVHFLLGASVLILLMAVIASWNQRKTRVHLPIDTSSVALDRRTVAAAIVIGVLFVAVFALLGRASLGAEPEDTSDATSEPDAAEAGDGGPTADVVEPVVSDEPTLGPTIVVTGLLLLIIATAGVVIAARRPVRDVGAEPTGDDTEDSEDSVSESLARAAELGLAAMSDPDRDPRTAIIACYTAMERALSAAPEAAPLASDTPTEVLARAVGNGVLHSGAAAELVGLFTEARFSQHRMTEADRESAIGLLRLVSEDLRSPL</sequence>
<accession>A0A934NSA5</accession>
<feature type="region of interest" description="Disordered" evidence="1">
    <location>
        <begin position="116"/>
        <end position="146"/>
    </location>
</feature>
<evidence type="ECO:0000313" key="5">
    <source>
        <dbReference type="Proteomes" id="UP000655868"/>
    </source>
</evidence>
<keyword evidence="2" id="KW-0812">Transmembrane</keyword>
<comment type="caution">
    <text evidence="4">The sequence shown here is derived from an EMBL/GenBank/DDBJ whole genome shotgun (WGS) entry which is preliminary data.</text>
</comment>
<dbReference type="EMBL" id="JAEMNV010000004">
    <property type="protein sequence ID" value="MBJ8340280.1"/>
    <property type="molecule type" value="Genomic_DNA"/>
</dbReference>
<feature type="transmembrane region" description="Helical" evidence="2">
    <location>
        <begin position="12"/>
        <end position="29"/>
    </location>
</feature>
<keyword evidence="5" id="KW-1185">Reference proteome</keyword>
<dbReference type="AlphaFoldDB" id="A0A934NSA5"/>
<proteinExistence type="predicted"/>
<evidence type="ECO:0000256" key="1">
    <source>
        <dbReference type="SAM" id="MobiDB-lite"/>
    </source>
</evidence>
<organism evidence="4 5">
    <name type="scientific">Antrihabitans stalagmiti</name>
    <dbReference type="NCBI Taxonomy" id="2799499"/>
    <lineage>
        <taxon>Bacteria</taxon>
        <taxon>Bacillati</taxon>
        <taxon>Actinomycetota</taxon>
        <taxon>Actinomycetes</taxon>
        <taxon>Mycobacteriales</taxon>
        <taxon>Nocardiaceae</taxon>
        <taxon>Antrihabitans</taxon>
    </lineage>
</organism>
<feature type="transmembrane region" description="Helical" evidence="2">
    <location>
        <begin position="49"/>
        <end position="70"/>
    </location>
</feature>
<evidence type="ECO:0000259" key="3">
    <source>
        <dbReference type="Pfam" id="PF13559"/>
    </source>
</evidence>
<dbReference type="Proteomes" id="UP000655868">
    <property type="component" value="Unassembled WGS sequence"/>
</dbReference>
<feature type="transmembrane region" description="Helical" evidence="2">
    <location>
        <begin position="157"/>
        <end position="176"/>
    </location>
</feature>
<protein>
    <submittedName>
        <fullName evidence="4">DUF4129 domain-containing protein</fullName>
    </submittedName>
</protein>
<reference evidence="4" key="1">
    <citation type="submission" date="2020-12" db="EMBL/GenBank/DDBJ databases">
        <title>Antrihabitans popcorni sp. nov. and Antrihabitans auranticaus sp. nov., isolated from a larva cave.</title>
        <authorList>
            <person name="Lee S.D."/>
            <person name="Kim I.S."/>
        </authorList>
    </citation>
    <scope>NUCLEOTIDE SEQUENCE</scope>
    <source>
        <strain evidence="4">YC3-6</strain>
    </source>
</reference>
<feature type="domain" description="Protein-glutamine gamma-glutamyltransferase-like C-terminal" evidence="3">
    <location>
        <begin position="228"/>
        <end position="298"/>
    </location>
</feature>
<dbReference type="Pfam" id="PF13559">
    <property type="entry name" value="DUF4129"/>
    <property type="match status" value="1"/>
</dbReference>
<feature type="transmembrane region" description="Helical" evidence="2">
    <location>
        <begin position="91"/>
        <end position="109"/>
    </location>
</feature>
<gene>
    <name evidence="4" type="ORF">JGU71_15420</name>
</gene>
<evidence type="ECO:0000256" key="2">
    <source>
        <dbReference type="SAM" id="Phobius"/>
    </source>
</evidence>
<keyword evidence="2" id="KW-1133">Transmembrane helix</keyword>
<dbReference type="InterPro" id="IPR025403">
    <property type="entry name" value="TgpA-like_C"/>
</dbReference>
<keyword evidence="2" id="KW-0472">Membrane</keyword>
<dbReference type="RefSeq" id="WP_199705074.1">
    <property type="nucleotide sequence ID" value="NZ_JAEMNV010000004.1"/>
</dbReference>
<evidence type="ECO:0000313" key="4">
    <source>
        <dbReference type="EMBL" id="MBJ8340280.1"/>
    </source>
</evidence>
<name>A0A934NSA5_9NOCA</name>